<name>A0A0F0L9B9_9MICO</name>
<dbReference type="AlphaFoldDB" id="A0A0F0L9B9"/>
<dbReference type="Proteomes" id="UP000033640">
    <property type="component" value="Unassembled WGS sequence"/>
</dbReference>
<accession>A0A0F0L9B9</accession>
<dbReference type="PROSITE" id="PS51186">
    <property type="entry name" value="GNAT"/>
    <property type="match status" value="1"/>
</dbReference>
<dbReference type="GO" id="GO:0005737">
    <property type="term" value="C:cytoplasm"/>
    <property type="evidence" value="ECO:0007669"/>
    <property type="project" value="TreeGrafter"/>
</dbReference>
<evidence type="ECO:0000259" key="4">
    <source>
        <dbReference type="PROSITE" id="PS51186"/>
    </source>
</evidence>
<dbReference type="Pfam" id="PF13302">
    <property type="entry name" value="Acetyltransf_3"/>
    <property type="match status" value="1"/>
</dbReference>
<evidence type="ECO:0000256" key="3">
    <source>
        <dbReference type="ARBA" id="ARBA00038502"/>
    </source>
</evidence>
<sequence length="175" mass="19612">MSSFALRLWHDDDLPLLYRANTPEMTAHLNGPETEELLLDRHERYLRLVATREARMFVIESDGQPLGSIGHWKTRWRDEDALETGWFVLPEAQRQGVAGRGLGLLIADARAHADGRRHLVAFPETTNPPSNALCRSAGFRLAGTMTAAFRGAGLTMNEWVLDLDENPSRAGRPRV</sequence>
<comment type="similarity">
    <text evidence="3">Belongs to the acetyltransferase family. RimJ subfamily.</text>
</comment>
<evidence type="ECO:0000313" key="6">
    <source>
        <dbReference type="Proteomes" id="UP000033640"/>
    </source>
</evidence>
<reference evidence="5 6" key="1">
    <citation type="submission" date="2015-02" db="EMBL/GenBank/DDBJ databases">
        <title>Draft genome sequences of ten Microbacterium spp. with emphasis on heavy metal contaminated environments.</title>
        <authorList>
            <person name="Corretto E."/>
        </authorList>
    </citation>
    <scope>NUCLEOTIDE SEQUENCE [LARGE SCALE GENOMIC DNA]</scope>
    <source>
        <strain evidence="5 6">BEL4b</strain>
    </source>
</reference>
<evidence type="ECO:0000313" key="5">
    <source>
        <dbReference type="EMBL" id="KJL28166.1"/>
    </source>
</evidence>
<feature type="domain" description="N-acetyltransferase" evidence="4">
    <location>
        <begin position="16"/>
        <end position="164"/>
    </location>
</feature>
<comment type="caution">
    <text evidence="5">The sequence shown here is derived from an EMBL/GenBank/DDBJ whole genome shotgun (WGS) entry which is preliminary data.</text>
</comment>
<evidence type="ECO:0000256" key="2">
    <source>
        <dbReference type="ARBA" id="ARBA00023315"/>
    </source>
</evidence>
<gene>
    <name evidence="5" type="ORF">RS83_03234</name>
</gene>
<keyword evidence="1 5" id="KW-0808">Transferase</keyword>
<organism evidence="5 6">
    <name type="scientific">Microbacterium oxydans</name>
    <dbReference type="NCBI Taxonomy" id="82380"/>
    <lineage>
        <taxon>Bacteria</taxon>
        <taxon>Bacillati</taxon>
        <taxon>Actinomycetota</taxon>
        <taxon>Actinomycetes</taxon>
        <taxon>Micrococcales</taxon>
        <taxon>Microbacteriaceae</taxon>
        <taxon>Microbacterium</taxon>
    </lineage>
</organism>
<dbReference type="SUPFAM" id="SSF55729">
    <property type="entry name" value="Acyl-CoA N-acyltransferases (Nat)"/>
    <property type="match status" value="1"/>
</dbReference>
<dbReference type="InterPro" id="IPR016181">
    <property type="entry name" value="Acyl_CoA_acyltransferase"/>
</dbReference>
<dbReference type="PANTHER" id="PTHR43792:SF8">
    <property type="entry name" value="[RIBOSOMAL PROTEIN US5]-ALANINE N-ACETYLTRANSFERASE"/>
    <property type="match status" value="1"/>
</dbReference>
<protein>
    <submittedName>
        <fullName evidence="5">Acetyltransferase (GNAT) family protein</fullName>
    </submittedName>
</protein>
<dbReference type="EMBL" id="JYIW01000026">
    <property type="protein sequence ID" value="KJL28166.1"/>
    <property type="molecule type" value="Genomic_DNA"/>
</dbReference>
<proteinExistence type="inferred from homology"/>
<dbReference type="Gene3D" id="3.40.630.30">
    <property type="match status" value="1"/>
</dbReference>
<dbReference type="GO" id="GO:0008999">
    <property type="term" value="F:protein-N-terminal-alanine acetyltransferase activity"/>
    <property type="evidence" value="ECO:0007669"/>
    <property type="project" value="TreeGrafter"/>
</dbReference>
<evidence type="ECO:0000256" key="1">
    <source>
        <dbReference type="ARBA" id="ARBA00022679"/>
    </source>
</evidence>
<dbReference type="OrthoDB" id="9809583at2"/>
<dbReference type="PANTHER" id="PTHR43792">
    <property type="entry name" value="GNAT FAMILY, PUTATIVE (AFU_ORTHOLOGUE AFUA_3G00765)-RELATED-RELATED"/>
    <property type="match status" value="1"/>
</dbReference>
<dbReference type="RefSeq" id="WP_045280467.1">
    <property type="nucleotide sequence ID" value="NZ_CAKKLT010000001.1"/>
</dbReference>
<keyword evidence="2" id="KW-0012">Acyltransferase</keyword>
<dbReference type="InterPro" id="IPR051531">
    <property type="entry name" value="N-acetyltransferase"/>
</dbReference>
<dbReference type="CDD" id="cd04301">
    <property type="entry name" value="NAT_SF"/>
    <property type="match status" value="1"/>
</dbReference>
<dbReference type="InterPro" id="IPR000182">
    <property type="entry name" value="GNAT_dom"/>
</dbReference>
<dbReference type="PATRIC" id="fig|82380.11.peg.3265"/>